<dbReference type="EMBL" id="JAGHKO010000024">
    <property type="protein sequence ID" value="MBO9205260.1"/>
    <property type="molecule type" value="Genomic_DNA"/>
</dbReference>
<keyword evidence="3" id="KW-1185">Reference proteome</keyword>
<dbReference type="SMART" id="SM00450">
    <property type="entry name" value="RHOD"/>
    <property type="match status" value="1"/>
</dbReference>
<comment type="caution">
    <text evidence="2">The sequence shown here is derived from an EMBL/GenBank/DDBJ whole genome shotgun (WGS) entry which is preliminary data.</text>
</comment>
<dbReference type="InterPro" id="IPR050229">
    <property type="entry name" value="GlpE_sulfurtransferase"/>
</dbReference>
<accession>A0ABS3Z516</accession>
<dbReference type="PANTHER" id="PTHR43031">
    <property type="entry name" value="FAD-DEPENDENT OXIDOREDUCTASE"/>
    <property type="match status" value="1"/>
</dbReference>
<reference evidence="2 3" key="1">
    <citation type="submission" date="2021-03" db="EMBL/GenBank/DDBJ databases">
        <title>Assistant Professor.</title>
        <authorList>
            <person name="Huq M.A."/>
        </authorList>
    </citation>
    <scope>NUCLEOTIDE SEQUENCE [LARGE SCALE GENOMIC DNA]</scope>
    <source>
        <strain evidence="2 3">MAH-29</strain>
    </source>
</reference>
<dbReference type="InterPro" id="IPR036873">
    <property type="entry name" value="Rhodanese-like_dom_sf"/>
</dbReference>
<feature type="domain" description="Rhodanese" evidence="1">
    <location>
        <begin position="7"/>
        <end position="86"/>
    </location>
</feature>
<evidence type="ECO:0000313" key="3">
    <source>
        <dbReference type="Proteomes" id="UP000677244"/>
    </source>
</evidence>
<sequence>MRLKEIVNADALFVDVRTKEEFAIGHLDGAINIPLGEIAHRKQEIKELGNIPVICYCRSGNRSGSAVAYLQKEGYTGVYNGGSLEEVRKLKK</sequence>
<dbReference type="InterPro" id="IPR001763">
    <property type="entry name" value="Rhodanese-like_dom"/>
</dbReference>
<evidence type="ECO:0000313" key="2">
    <source>
        <dbReference type="EMBL" id="MBO9205260.1"/>
    </source>
</evidence>
<protein>
    <submittedName>
        <fullName evidence="2">Rhodanese-like domain-containing protein</fullName>
    </submittedName>
</protein>
<gene>
    <name evidence="2" type="ORF">J7I42_33540</name>
</gene>
<evidence type="ECO:0000259" key="1">
    <source>
        <dbReference type="PROSITE" id="PS50206"/>
    </source>
</evidence>
<dbReference type="Pfam" id="PF00581">
    <property type="entry name" value="Rhodanese"/>
    <property type="match status" value="1"/>
</dbReference>
<dbReference type="RefSeq" id="WP_209144665.1">
    <property type="nucleotide sequence ID" value="NZ_JAGHKO010000024.1"/>
</dbReference>
<dbReference type="CDD" id="cd00158">
    <property type="entry name" value="RHOD"/>
    <property type="match status" value="1"/>
</dbReference>
<organism evidence="2 3">
    <name type="scientific">Niastella soli</name>
    <dbReference type="NCBI Taxonomy" id="2821487"/>
    <lineage>
        <taxon>Bacteria</taxon>
        <taxon>Pseudomonadati</taxon>
        <taxon>Bacteroidota</taxon>
        <taxon>Chitinophagia</taxon>
        <taxon>Chitinophagales</taxon>
        <taxon>Chitinophagaceae</taxon>
        <taxon>Niastella</taxon>
    </lineage>
</organism>
<dbReference type="Gene3D" id="3.40.250.10">
    <property type="entry name" value="Rhodanese-like domain"/>
    <property type="match status" value="1"/>
</dbReference>
<dbReference type="PROSITE" id="PS50206">
    <property type="entry name" value="RHODANESE_3"/>
    <property type="match status" value="1"/>
</dbReference>
<dbReference type="Proteomes" id="UP000677244">
    <property type="component" value="Unassembled WGS sequence"/>
</dbReference>
<dbReference type="SUPFAM" id="SSF52821">
    <property type="entry name" value="Rhodanese/Cell cycle control phosphatase"/>
    <property type="match status" value="1"/>
</dbReference>
<dbReference type="PANTHER" id="PTHR43031:SF18">
    <property type="entry name" value="RHODANESE-RELATED SULFURTRANSFERASES"/>
    <property type="match status" value="1"/>
</dbReference>
<proteinExistence type="predicted"/>
<name>A0ABS3Z516_9BACT</name>